<keyword evidence="1" id="KW-0949">S-adenosyl-L-methionine</keyword>
<dbReference type="InterPro" id="IPR040372">
    <property type="entry name" value="YaeB-like"/>
</dbReference>
<dbReference type="GO" id="GO:0008168">
    <property type="term" value="F:methyltransferase activity"/>
    <property type="evidence" value="ECO:0007669"/>
    <property type="project" value="UniProtKB-KW"/>
</dbReference>
<keyword evidence="4" id="KW-0489">Methyltransferase</keyword>
<reference evidence="5" key="1">
    <citation type="submission" date="2016-10" db="EMBL/GenBank/DDBJ databases">
        <authorList>
            <person name="Varghese N."/>
            <person name="Submissions S."/>
        </authorList>
    </citation>
    <scope>NUCLEOTIDE SEQUENCE [LARGE SCALE GENOMIC DNA]</scope>
    <source>
        <strain evidence="5">DSM 17038</strain>
    </source>
</reference>
<sequence length="141" mass="15800">MELVQIGVIHSPYLERSAAPRQERLSEEIMTLEIYPAYVNGLKDIEQVSHLIVLYWCDRTQRDTLQTVPPSGTDLRGVFACRSPSRPNPIAFCVAELLGRENNHLRVRGLDALDGSPLLDIKPYASAIDSITGARIGWQEK</sequence>
<name>A0A1I2PL59_9FIRM</name>
<dbReference type="InterPro" id="IPR036414">
    <property type="entry name" value="YaeB_N_sf"/>
</dbReference>
<protein>
    <submittedName>
        <fullName evidence="4">tRNA-Thr(GGU) m(6)t(6)A37 methyltransferase TsaA</fullName>
    </submittedName>
</protein>
<dbReference type="InterPro" id="IPR036413">
    <property type="entry name" value="YaeB-like_sf"/>
</dbReference>
<dbReference type="GO" id="GO:0032259">
    <property type="term" value="P:methylation"/>
    <property type="evidence" value="ECO:0007669"/>
    <property type="project" value="UniProtKB-KW"/>
</dbReference>
<dbReference type="PANTHER" id="PTHR12818:SF0">
    <property type="entry name" value="TRNA (ADENINE(37)-N6)-METHYLTRANSFERASE"/>
    <property type="match status" value="1"/>
</dbReference>
<dbReference type="PROSITE" id="PS01318">
    <property type="entry name" value="TSAA_1"/>
    <property type="match status" value="1"/>
</dbReference>
<evidence type="ECO:0000256" key="2">
    <source>
        <dbReference type="ARBA" id="ARBA00033753"/>
    </source>
</evidence>
<dbReference type="OrthoDB" id="9804309at2"/>
<dbReference type="PANTHER" id="PTHR12818">
    <property type="entry name" value="TRNA (ADENINE(37)-N6)-METHYLTRANSFERASE"/>
    <property type="match status" value="1"/>
</dbReference>
<gene>
    <name evidence="4" type="ORF">SAMN05660649_00965</name>
</gene>
<organism evidence="4 5">
    <name type="scientific">Desulfotruncus arcticus DSM 17038</name>
    <dbReference type="NCBI Taxonomy" id="1121424"/>
    <lineage>
        <taxon>Bacteria</taxon>
        <taxon>Bacillati</taxon>
        <taxon>Bacillota</taxon>
        <taxon>Clostridia</taxon>
        <taxon>Eubacteriales</taxon>
        <taxon>Desulfallaceae</taxon>
        <taxon>Desulfotruncus</taxon>
    </lineage>
</organism>
<evidence type="ECO:0000256" key="1">
    <source>
        <dbReference type="ARBA" id="ARBA00022691"/>
    </source>
</evidence>
<evidence type="ECO:0000259" key="3">
    <source>
        <dbReference type="PROSITE" id="PS51668"/>
    </source>
</evidence>
<accession>A0A1I2PL59</accession>
<keyword evidence="5" id="KW-1185">Reference proteome</keyword>
<dbReference type="EMBL" id="FOOX01000002">
    <property type="protein sequence ID" value="SFG16902.1"/>
    <property type="molecule type" value="Genomic_DNA"/>
</dbReference>
<evidence type="ECO:0000313" key="4">
    <source>
        <dbReference type="EMBL" id="SFG16902.1"/>
    </source>
</evidence>
<dbReference type="InterPro" id="IPR023368">
    <property type="entry name" value="UPF0066_cons_site"/>
</dbReference>
<comment type="similarity">
    <text evidence="2">Belongs to the tRNA methyltransferase O family.</text>
</comment>
<dbReference type="AlphaFoldDB" id="A0A1I2PL59"/>
<dbReference type="InterPro" id="IPR023370">
    <property type="entry name" value="TrmO-like_N"/>
</dbReference>
<dbReference type="CDD" id="cd09281">
    <property type="entry name" value="UPF0066"/>
    <property type="match status" value="1"/>
</dbReference>
<dbReference type="PROSITE" id="PS51668">
    <property type="entry name" value="TSAA_2"/>
    <property type="match status" value="1"/>
</dbReference>
<dbReference type="SUPFAM" id="SSF118196">
    <property type="entry name" value="YaeB-like"/>
    <property type="match status" value="1"/>
</dbReference>
<dbReference type="Proteomes" id="UP000199337">
    <property type="component" value="Unassembled WGS sequence"/>
</dbReference>
<keyword evidence="4" id="KW-0808">Transferase</keyword>
<dbReference type="Pfam" id="PF01980">
    <property type="entry name" value="TrmO_N"/>
    <property type="match status" value="1"/>
</dbReference>
<proteinExistence type="inferred from homology"/>
<feature type="domain" description="TsaA-like" evidence="3">
    <location>
        <begin position="3"/>
        <end position="133"/>
    </location>
</feature>
<dbReference type="NCBIfam" id="TIGR00104">
    <property type="entry name" value="tRNA_TsaA"/>
    <property type="match status" value="1"/>
</dbReference>
<dbReference type="Gene3D" id="2.40.30.70">
    <property type="entry name" value="YaeB-like"/>
    <property type="match status" value="1"/>
</dbReference>
<dbReference type="STRING" id="341036.SAMN05660649_00965"/>
<evidence type="ECO:0000313" key="5">
    <source>
        <dbReference type="Proteomes" id="UP000199337"/>
    </source>
</evidence>